<proteinExistence type="predicted"/>
<name>A0A511N629_DEIC1</name>
<organism evidence="1 2">
    <name type="scientific">Deinococcus cellulosilyticus (strain DSM 18568 / NBRC 106333 / KACC 11606 / 5516J-15)</name>
    <dbReference type="NCBI Taxonomy" id="1223518"/>
    <lineage>
        <taxon>Bacteria</taxon>
        <taxon>Thermotogati</taxon>
        <taxon>Deinococcota</taxon>
        <taxon>Deinococci</taxon>
        <taxon>Deinococcales</taxon>
        <taxon>Deinococcaceae</taxon>
        <taxon>Deinococcus</taxon>
    </lineage>
</organism>
<protein>
    <submittedName>
        <fullName evidence="1">Uncharacterized protein</fullName>
    </submittedName>
</protein>
<comment type="caution">
    <text evidence="1">The sequence shown here is derived from an EMBL/GenBank/DDBJ whole genome shotgun (WGS) entry which is preliminary data.</text>
</comment>
<sequence length="68" mass="8052">MKIWVALLLILGILGYFWYTKNFSFSFEITVDYMRCLNNEGVSIPWKVRDGRIYIRPSDEHYLIAACT</sequence>
<dbReference type="EMBL" id="BJXB01000020">
    <property type="protein sequence ID" value="GEM48322.1"/>
    <property type="molecule type" value="Genomic_DNA"/>
</dbReference>
<keyword evidence="2" id="KW-1185">Reference proteome</keyword>
<dbReference type="Proteomes" id="UP000321306">
    <property type="component" value="Unassembled WGS sequence"/>
</dbReference>
<dbReference type="AlphaFoldDB" id="A0A511N629"/>
<gene>
    <name evidence="1" type="ORF">DC3_39570</name>
</gene>
<accession>A0A511N629</accession>
<evidence type="ECO:0000313" key="2">
    <source>
        <dbReference type="Proteomes" id="UP000321306"/>
    </source>
</evidence>
<evidence type="ECO:0000313" key="1">
    <source>
        <dbReference type="EMBL" id="GEM48322.1"/>
    </source>
</evidence>
<reference evidence="1 2" key="1">
    <citation type="submission" date="2019-07" db="EMBL/GenBank/DDBJ databases">
        <title>Whole genome shotgun sequence of Deinococcus cellulosilyticus NBRC 106333.</title>
        <authorList>
            <person name="Hosoyama A."/>
            <person name="Uohara A."/>
            <person name="Ohji S."/>
            <person name="Ichikawa N."/>
        </authorList>
    </citation>
    <scope>NUCLEOTIDE SEQUENCE [LARGE SCALE GENOMIC DNA]</scope>
    <source>
        <strain evidence="1 2">NBRC 106333</strain>
    </source>
</reference>